<evidence type="ECO:0000256" key="3">
    <source>
        <dbReference type="ARBA" id="ARBA00011750"/>
    </source>
</evidence>
<dbReference type="PROSITE" id="PS50979">
    <property type="entry name" value="BC"/>
    <property type="match status" value="1"/>
</dbReference>
<keyword evidence="13" id="KW-0444">Lipid biosynthesis</keyword>
<dbReference type="Pfam" id="PF02786">
    <property type="entry name" value="CPSase_L_D2"/>
    <property type="match status" value="1"/>
</dbReference>
<dbReference type="SUPFAM" id="SSF56059">
    <property type="entry name" value="Glutathione synthetase ATP-binding domain-like"/>
    <property type="match status" value="1"/>
</dbReference>
<keyword evidence="13" id="KW-0443">Lipid metabolism</keyword>
<dbReference type="EMBL" id="JACRKR010000060">
    <property type="protein sequence ID" value="MBI5078621.1"/>
    <property type="molecule type" value="Genomic_DNA"/>
</dbReference>
<comment type="subunit">
    <text evidence="3 13">Acetyl-CoA carboxylase is a heterohexamer of biotin carboxyl carrier protein, biotin carboxylase and the two subunits of carboxyl transferase in a 2:2 complex.</text>
</comment>
<dbReference type="AlphaFoldDB" id="A0A9D6ULU1"/>
<comment type="function">
    <text evidence="1 13">This protein is a component of the acetyl coenzyme A carboxylase complex; first, biotin carboxylase catalyzes the carboxylation of the carrier protein and then the transcarboxylase transfers the carboxyl group to form malonyl-CoA.</text>
</comment>
<dbReference type="PANTHER" id="PTHR48095:SF2">
    <property type="entry name" value="BIOTIN CARBOXYLASE, CHLOROPLASTIC"/>
    <property type="match status" value="1"/>
</dbReference>
<dbReference type="InterPro" id="IPR016185">
    <property type="entry name" value="PreATP-grasp_dom_sf"/>
</dbReference>
<keyword evidence="13" id="KW-0275">Fatty acid biosynthesis</keyword>
<accession>A0A9D6ULU1</accession>
<evidence type="ECO:0000256" key="9">
    <source>
        <dbReference type="ARBA" id="ARBA00022842"/>
    </source>
</evidence>
<sequence length="459" mass="50458">MFKKILIANRGEIAVRVIRSAKELGIATVAVYSEADKDALHVKIADESFCIGPPAPNQSYLNIPSIISVAEVSGVEAIHPGYGFLAENSKFAEICGANGIKFIGPPISAMEKMGDKATARKTVSKAGVSVVPGSDGTISDEAEAARMADKIGYPVAIKATAGGGGRGLRVARDKDEFIHLMRMARTEAGAAFGNPEVYLEKYIEEPRHIEVQILADEYGNTIYLGERDCSIQRRHQKLVAEALSPAVDESTRKKLGEAAVRVAKTVNYFSAGTIEFLLDKHGRFYFMEMNTRVQVEHPVTEMITNIDIIKEQILIAAREKMLLRQGDVRFQGHAIECRINAEDHEKNFLPSPGEIKAYHAPGGPGIRIDSHVYSGYVIQPHYDSLIAKLIAWGKTRGEAIQRMERALDEYVIDGVATTIPFHLKVLRNEAFRRGEVTTRFIEEHFGLSETSSSSKKTGS</sequence>
<evidence type="ECO:0000256" key="8">
    <source>
        <dbReference type="ARBA" id="ARBA00022840"/>
    </source>
</evidence>
<evidence type="ECO:0000256" key="4">
    <source>
        <dbReference type="ARBA" id="ARBA00013263"/>
    </source>
</evidence>
<reference evidence="16" key="1">
    <citation type="submission" date="2020-07" db="EMBL/GenBank/DDBJ databases">
        <title>Huge and variable diversity of episymbiotic CPR bacteria and DPANN archaea in groundwater ecosystems.</title>
        <authorList>
            <person name="He C.Y."/>
            <person name="Keren R."/>
            <person name="Whittaker M."/>
            <person name="Farag I.F."/>
            <person name="Doudna J."/>
            <person name="Cate J.H.D."/>
            <person name="Banfield J.F."/>
        </authorList>
    </citation>
    <scope>NUCLEOTIDE SEQUENCE</scope>
    <source>
        <strain evidence="16">NC_groundwater_1860_Pr3_B-0.1um_51_7</strain>
    </source>
</reference>
<dbReference type="GO" id="GO:0005524">
    <property type="term" value="F:ATP binding"/>
    <property type="evidence" value="ECO:0007669"/>
    <property type="project" value="UniProtKB-UniRule"/>
</dbReference>
<evidence type="ECO:0000259" key="15">
    <source>
        <dbReference type="PROSITE" id="PS50979"/>
    </source>
</evidence>
<dbReference type="InterPro" id="IPR011054">
    <property type="entry name" value="Rudment_hybrid_motif"/>
</dbReference>
<dbReference type="InterPro" id="IPR005482">
    <property type="entry name" value="Biotin_COase_C"/>
</dbReference>
<dbReference type="Pfam" id="PF00289">
    <property type="entry name" value="Biotin_carb_N"/>
    <property type="match status" value="1"/>
</dbReference>
<keyword evidence="9" id="KW-0460">Magnesium</keyword>
<dbReference type="FunFam" id="3.30.470.20:FF:000028">
    <property type="entry name" value="Methylcrotonoyl-CoA carboxylase subunit alpha, mitochondrial"/>
    <property type="match status" value="1"/>
</dbReference>
<dbReference type="PROSITE" id="PS50975">
    <property type="entry name" value="ATP_GRASP"/>
    <property type="match status" value="1"/>
</dbReference>
<dbReference type="PROSITE" id="PS00867">
    <property type="entry name" value="CPSASE_2"/>
    <property type="match status" value="1"/>
</dbReference>
<evidence type="ECO:0000313" key="17">
    <source>
        <dbReference type="Proteomes" id="UP000808761"/>
    </source>
</evidence>
<gene>
    <name evidence="16" type="primary">accC</name>
    <name evidence="16" type="ORF">HZB08_01175</name>
</gene>
<evidence type="ECO:0000256" key="10">
    <source>
        <dbReference type="ARBA" id="ARBA00023267"/>
    </source>
</evidence>
<evidence type="ECO:0000313" key="16">
    <source>
        <dbReference type="EMBL" id="MBI5078621.1"/>
    </source>
</evidence>
<dbReference type="SUPFAM" id="SSF52440">
    <property type="entry name" value="PreATP-grasp domain"/>
    <property type="match status" value="1"/>
</dbReference>
<comment type="catalytic activity">
    <reaction evidence="11 13">
        <text>N(6)-biotinyl-L-lysyl-[protein] + hydrogencarbonate + ATP = N(6)-carboxybiotinyl-L-lysyl-[protein] + ADP + phosphate + H(+)</text>
        <dbReference type="Rhea" id="RHEA:13501"/>
        <dbReference type="Rhea" id="RHEA-COMP:10505"/>
        <dbReference type="Rhea" id="RHEA-COMP:10506"/>
        <dbReference type="ChEBI" id="CHEBI:15378"/>
        <dbReference type="ChEBI" id="CHEBI:17544"/>
        <dbReference type="ChEBI" id="CHEBI:30616"/>
        <dbReference type="ChEBI" id="CHEBI:43474"/>
        <dbReference type="ChEBI" id="CHEBI:83144"/>
        <dbReference type="ChEBI" id="CHEBI:83145"/>
        <dbReference type="ChEBI" id="CHEBI:456216"/>
        <dbReference type="EC" id="6.3.4.14"/>
    </reaction>
</comment>
<protein>
    <recommendedName>
        <fullName evidence="4 13">Biotin carboxylase</fullName>
        <ecNumber evidence="4 13">6.3.4.14</ecNumber>
    </recommendedName>
    <alternativeName>
        <fullName evidence="13">Acetyl-coenzyme A carboxylase biotin carboxylase subunit A</fullName>
    </alternativeName>
</protein>
<proteinExistence type="predicted"/>
<dbReference type="SMART" id="SM00878">
    <property type="entry name" value="Biotin_carb_C"/>
    <property type="match status" value="1"/>
</dbReference>
<keyword evidence="6" id="KW-0479">Metal-binding</keyword>
<evidence type="ECO:0000256" key="2">
    <source>
        <dbReference type="ARBA" id="ARBA00004956"/>
    </source>
</evidence>
<dbReference type="InterPro" id="IPR051602">
    <property type="entry name" value="ACC_Biotin_Carboxylase"/>
</dbReference>
<evidence type="ECO:0000256" key="7">
    <source>
        <dbReference type="ARBA" id="ARBA00022741"/>
    </source>
</evidence>
<organism evidence="16 17">
    <name type="scientific">Candidatus Saganbacteria bacterium</name>
    <dbReference type="NCBI Taxonomy" id="2575572"/>
    <lineage>
        <taxon>Bacteria</taxon>
        <taxon>Bacillati</taxon>
        <taxon>Saganbacteria</taxon>
    </lineage>
</organism>
<keyword evidence="7 12" id="KW-0547">Nucleotide-binding</keyword>
<dbReference type="InterPro" id="IPR011761">
    <property type="entry name" value="ATP-grasp"/>
</dbReference>
<dbReference type="InterPro" id="IPR005481">
    <property type="entry name" value="BC-like_N"/>
</dbReference>
<dbReference type="PANTHER" id="PTHR48095">
    <property type="entry name" value="PYRUVATE CARBOXYLASE SUBUNIT A"/>
    <property type="match status" value="1"/>
</dbReference>
<dbReference type="EC" id="6.3.4.14" evidence="4 13"/>
<dbReference type="Proteomes" id="UP000808761">
    <property type="component" value="Unassembled WGS sequence"/>
</dbReference>
<keyword evidence="8 12" id="KW-0067">ATP-binding</keyword>
<evidence type="ECO:0000256" key="11">
    <source>
        <dbReference type="ARBA" id="ARBA00048600"/>
    </source>
</evidence>
<dbReference type="InterPro" id="IPR005479">
    <property type="entry name" value="CPAse_ATP-bd"/>
</dbReference>
<feature type="domain" description="ATP-grasp" evidence="14">
    <location>
        <begin position="120"/>
        <end position="317"/>
    </location>
</feature>
<dbReference type="GO" id="GO:0006633">
    <property type="term" value="P:fatty acid biosynthetic process"/>
    <property type="evidence" value="ECO:0007669"/>
    <property type="project" value="UniProtKB-KW"/>
</dbReference>
<evidence type="ECO:0000256" key="12">
    <source>
        <dbReference type="PROSITE-ProRule" id="PRU00409"/>
    </source>
</evidence>
<dbReference type="PROSITE" id="PS00866">
    <property type="entry name" value="CPSASE_1"/>
    <property type="match status" value="1"/>
</dbReference>
<name>A0A9D6ULU1_UNCSA</name>
<dbReference type="FunFam" id="3.30.1490.20:FF:000018">
    <property type="entry name" value="Biotin carboxylase"/>
    <property type="match status" value="1"/>
</dbReference>
<evidence type="ECO:0000256" key="13">
    <source>
        <dbReference type="RuleBase" id="RU365063"/>
    </source>
</evidence>
<dbReference type="InterPro" id="IPR004549">
    <property type="entry name" value="Acetyl_CoA_COase_biotin_COase"/>
</dbReference>
<keyword evidence="5 13" id="KW-0436">Ligase</keyword>
<evidence type="ECO:0000256" key="5">
    <source>
        <dbReference type="ARBA" id="ARBA00022598"/>
    </source>
</evidence>
<keyword evidence="13" id="KW-0276">Fatty acid metabolism</keyword>
<dbReference type="FunFam" id="3.40.50.20:FF:000010">
    <property type="entry name" value="Propionyl-CoA carboxylase subunit alpha"/>
    <property type="match status" value="1"/>
</dbReference>
<feature type="domain" description="Biotin carboxylation" evidence="15">
    <location>
        <begin position="1"/>
        <end position="446"/>
    </location>
</feature>
<dbReference type="GO" id="GO:0046872">
    <property type="term" value="F:metal ion binding"/>
    <property type="evidence" value="ECO:0007669"/>
    <property type="project" value="UniProtKB-KW"/>
</dbReference>
<dbReference type="GO" id="GO:0004075">
    <property type="term" value="F:biotin carboxylase activity"/>
    <property type="evidence" value="ECO:0007669"/>
    <property type="project" value="UniProtKB-EC"/>
</dbReference>
<dbReference type="NCBIfam" id="TIGR00514">
    <property type="entry name" value="accC"/>
    <property type="match status" value="1"/>
</dbReference>
<dbReference type="Gene3D" id="3.30.470.20">
    <property type="entry name" value="ATP-grasp fold, B domain"/>
    <property type="match status" value="1"/>
</dbReference>
<evidence type="ECO:0000259" key="14">
    <source>
        <dbReference type="PROSITE" id="PS50975"/>
    </source>
</evidence>
<dbReference type="Pfam" id="PF02785">
    <property type="entry name" value="Biotin_carb_C"/>
    <property type="match status" value="1"/>
</dbReference>
<evidence type="ECO:0000256" key="1">
    <source>
        <dbReference type="ARBA" id="ARBA00003761"/>
    </source>
</evidence>
<dbReference type="SUPFAM" id="SSF51246">
    <property type="entry name" value="Rudiment single hybrid motif"/>
    <property type="match status" value="1"/>
</dbReference>
<dbReference type="InterPro" id="IPR011764">
    <property type="entry name" value="Biotin_carboxylation_dom"/>
</dbReference>
<dbReference type="NCBIfam" id="NF006367">
    <property type="entry name" value="PRK08591.1"/>
    <property type="match status" value="1"/>
</dbReference>
<comment type="caution">
    <text evidence="16">The sequence shown here is derived from an EMBL/GenBank/DDBJ whole genome shotgun (WGS) entry which is preliminary data.</text>
</comment>
<comment type="pathway">
    <text evidence="2 13">Lipid metabolism; malonyl-CoA biosynthesis; malonyl-CoA from acetyl-CoA: step 1/1.</text>
</comment>
<keyword evidence="10 13" id="KW-0092">Biotin</keyword>
<evidence type="ECO:0000256" key="6">
    <source>
        <dbReference type="ARBA" id="ARBA00022723"/>
    </source>
</evidence>